<organism evidence="9 10">
    <name type="scientific">Trichonephila inaurata madagascariensis</name>
    <dbReference type="NCBI Taxonomy" id="2747483"/>
    <lineage>
        <taxon>Eukaryota</taxon>
        <taxon>Metazoa</taxon>
        <taxon>Ecdysozoa</taxon>
        <taxon>Arthropoda</taxon>
        <taxon>Chelicerata</taxon>
        <taxon>Arachnida</taxon>
        <taxon>Araneae</taxon>
        <taxon>Araneomorphae</taxon>
        <taxon>Entelegynae</taxon>
        <taxon>Araneoidea</taxon>
        <taxon>Nephilidae</taxon>
        <taxon>Trichonephila</taxon>
        <taxon>Trichonephila inaurata</taxon>
    </lineage>
</organism>
<dbReference type="PANTHER" id="PTHR24264">
    <property type="entry name" value="TRYPSIN-RELATED"/>
    <property type="match status" value="1"/>
</dbReference>
<dbReference type="Pfam" id="PF00089">
    <property type="entry name" value="Trypsin"/>
    <property type="match status" value="1"/>
</dbReference>
<keyword evidence="3" id="KW-0645">Protease</keyword>
<dbReference type="OrthoDB" id="6407035at2759"/>
<proteinExistence type="inferred from homology"/>
<accession>A0A8X7CM73</accession>
<keyword evidence="4" id="KW-0378">Hydrolase</keyword>
<evidence type="ECO:0000313" key="9">
    <source>
        <dbReference type="EMBL" id="GFY69112.1"/>
    </source>
</evidence>
<dbReference type="GO" id="GO:0005615">
    <property type="term" value="C:extracellular space"/>
    <property type="evidence" value="ECO:0007669"/>
    <property type="project" value="TreeGrafter"/>
</dbReference>
<dbReference type="InterPro" id="IPR043504">
    <property type="entry name" value="Peptidase_S1_PA_chymotrypsin"/>
</dbReference>
<evidence type="ECO:0000256" key="5">
    <source>
        <dbReference type="ARBA" id="ARBA00022825"/>
    </source>
</evidence>
<dbReference type="CDD" id="cd00190">
    <property type="entry name" value="Tryp_SPc"/>
    <property type="match status" value="1"/>
</dbReference>
<evidence type="ECO:0000256" key="3">
    <source>
        <dbReference type="ARBA" id="ARBA00022670"/>
    </source>
</evidence>
<dbReference type="SMART" id="SM00020">
    <property type="entry name" value="Tryp_SPc"/>
    <property type="match status" value="1"/>
</dbReference>
<protein>
    <submittedName>
        <fullName evidence="9">Clotting factor B</fullName>
    </submittedName>
</protein>
<evidence type="ECO:0000256" key="4">
    <source>
        <dbReference type="ARBA" id="ARBA00022801"/>
    </source>
</evidence>
<dbReference type="EMBL" id="BMAV01017452">
    <property type="protein sequence ID" value="GFY69112.1"/>
    <property type="molecule type" value="Genomic_DNA"/>
</dbReference>
<keyword evidence="5" id="KW-0720">Serine protease</keyword>
<evidence type="ECO:0000259" key="8">
    <source>
        <dbReference type="PROSITE" id="PS50240"/>
    </source>
</evidence>
<evidence type="ECO:0000313" key="10">
    <source>
        <dbReference type="Proteomes" id="UP000886998"/>
    </source>
</evidence>
<dbReference type="Proteomes" id="UP000886998">
    <property type="component" value="Unassembled WGS sequence"/>
</dbReference>
<dbReference type="InterPro" id="IPR033116">
    <property type="entry name" value="TRYPSIN_SER"/>
</dbReference>
<comment type="caution">
    <text evidence="9">The sequence shown here is derived from an EMBL/GenBank/DDBJ whole genome shotgun (WGS) entry which is preliminary data.</text>
</comment>
<evidence type="ECO:0000256" key="6">
    <source>
        <dbReference type="ARBA" id="ARBA00023157"/>
    </source>
</evidence>
<dbReference type="PROSITE" id="PS00135">
    <property type="entry name" value="TRYPSIN_SER"/>
    <property type="match status" value="1"/>
</dbReference>
<dbReference type="GO" id="GO:0006508">
    <property type="term" value="P:proteolysis"/>
    <property type="evidence" value="ECO:0007669"/>
    <property type="project" value="UniProtKB-KW"/>
</dbReference>
<dbReference type="Gene3D" id="2.40.10.10">
    <property type="entry name" value="Trypsin-like serine proteases"/>
    <property type="match status" value="1"/>
</dbReference>
<name>A0A8X7CM73_9ARAC</name>
<dbReference type="PROSITE" id="PS50240">
    <property type="entry name" value="TRYPSIN_DOM"/>
    <property type="match status" value="1"/>
</dbReference>
<dbReference type="InterPro" id="IPR001254">
    <property type="entry name" value="Trypsin_dom"/>
</dbReference>
<dbReference type="AlphaFoldDB" id="A0A8X7CM73"/>
<evidence type="ECO:0000256" key="1">
    <source>
        <dbReference type="ARBA" id="ARBA00004613"/>
    </source>
</evidence>
<dbReference type="PANTHER" id="PTHR24264:SF65">
    <property type="entry name" value="SRCR DOMAIN-CONTAINING PROTEIN"/>
    <property type="match status" value="1"/>
</dbReference>
<dbReference type="InterPro" id="IPR009003">
    <property type="entry name" value="Peptidase_S1_PA"/>
</dbReference>
<dbReference type="FunFam" id="2.40.10.10:FF:000002">
    <property type="entry name" value="Transmembrane protease serine"/>
    <property type="match status" value="1"/>
</dbReference>
<dbReference type="InterPro" id="IPR050127">
    <property type="entry name" value="Serine_Proteases_S1"/>
</dbReference>
<dbReference type="SUPFAM" id="SSF50494">
    <property type="entry name" value="Trypsin-like serine proteases"/>
    <property type="match status" value="1"/>
</dbReference>
<comment type="similarity">
    <text evidence="7">Belongs to the peptidase S1 family. CLIP subfamily.</text>
</comment>
<sequence>MEFNDYVRAICLPDEDAGYLGLRCVATGWGKIDFDKRGSNVLREVEIQVLDNNICHAAYYPTYKIPIKGWHLCAGILEGGKGTCQGDSGGPLQCLVNGKYYVAGITSFGSGCAKEGYPDIYTRVSYFADWVEEIMSRPPAVNNGNIELVGLQSSQNVVKCMNPL</sequence>
<keyword evidence="10" id="KW-1185">Reference proteome</keyword>
<gene>
    <name evidence="9" type="ORF">TNIN_196301</name>
</gene>
<keyword evidence="6" id="KW-1015">Disulfide bond</keyword>
<evidence type="ECO:0000256" key="2">
    <source>
        <dbReference type="ARBA" id="ARBA00022525"/>
    </source>
</evidence>
<feature type="domain" description="Peptidase S1" evidence="8">
    <location>
        <begin position="1"/>
        <end position="136"/>
    </location>
</feature>
<comment type="subcellular location">
    <subcellularLocation>
        <location evidence="1">Secreted</location>
    </subcellularLocation>
</comment>
<evidence type="ECO:0000256" key="7">
    <source>
        <dbReference type="ARBA" id="ARBA00024195"/>
    </source>
</evidence>
<keyword evidence="2" id="KW-0964">Secreted</keyword>
<reference evidence="9" key="1">
    <citation type="submission" date="2020-08" db="EMBL/GenBank/DDBJ databases">
        <title>Multicomponent nature underlies the extraordinary mechanical properties of spider dragline silk.</title>
        <authorList>
            <person name="Kono N."/>
            <person name="Nakamura H."/>
            <person name="Mori M."/>
            <person name="Yoshida Y."/>
            <person name="Ohtoshi R."/>
            <person name="Malay A.D."/>
            <person name="Moran D.A.P."/>
            <person name="Tomita M."/>
            <person name="Numata K."/>
            <person name="Arakawa K."/>
        </authorList>
    </citation>
    <scope>NUCLEOTIDE SEQUENCE</scope>
</reference>
<dbReference type="GO" id="GO:0004252">
    <property type="term" value="F:serine-type endopeptidase activity"/>
    <property type="evidence" value="ECO:0007669"/>
    <property type="project" value="InterPro"/>
</dbReference>